<evidence type="ECO:0000313" key="2">
    <source>
        <dbReference type="Proteomes" id="UP000219559"/>
    </source>
</evidence>
<comment type="caution">
    <text evidence="1">The sequence shown here is derived from an EMBL/GenBank/DDBJ whole genome shotgun (WGS) entry which is preliminary data.</text>
</comment>
<gene>
    <name evidence="1" type="ORF">B7P33_12620</name>
</gene>
<dbReference type="InterPro" id="IPR029058">
    <property type="entry name" value="AB_hydrolase_fold"/>
</dbReference>
<reference evidence="1 2" key="1">
    <citation type="submission" date="2017-04" db="EMBL/GenBank/DDBJ databases">
        <title>A new member of the family Flavobacteriaceae isolated from ascidians.</title>
        <authorList>
            <person name="Chen L."/>
        </authorList>
    </citation>
    <scope>NUCLEOTIDE SEQUENCE [LARGE SCALE GENOMIC DNA]</scope>
    <source>
        <strain evidence="1 2">HQA918</strain>
    </source>
</reference>
<dbReference type="AlphaFoldDB" id="A0A2A4G7V8"/>
<sequence length="300" mass="33826">MPPKAIFFLFCIICVSCQDPKPKPYDSSKANTPQATNYFPNDTTALWVTDGQKESDTVLIICQGGPSDSLGIIAKGKTPYRYIPNYNSYNIAYLHQAQTYDPAIFSKDFTLREAEKAIEHTAEKLHRATVYFKNRDKTVVVIGNSFGAYIIPKTLTDFPALADRYVVLAGRLTDPDPIVKQHVKGYNGEYLEDGLTYVPEDEHADLSEYSASEIQAYRAKQLLKAAIGQVDYTQTLSDKDLSKWTYFYATNDTHVGRLTEAEIAFLESHGARVYPTSDGHYEVLYRFIDRLDDGSIRLLP</sequence>
<protein>
    <recommendedName>
        <fullName evidence="3">Alpha/beta hydrolase</fullName>
    </recommendedName>
</protein>
<dbReference type="Proteomes" id="UP000219559">
    <property type="component" value="Unassembled WGS sequence"/>
</dbReference>
<dbReference type="RefSeq" id="WP_097442806.1">
    <property type="nucleotide sequence ID" value="NZ_NBWU01000004.1"/>
</dbReference>
<evidence type="ECO:0000313" key="1">
    <source>
        <dbReference type="EMBL" id="PCE64076.1"/>
    </source>
</evidence>
<organism evidence="1 2">
    <name type="scientific">Sediminicola luteus</name>
    <dbReference type="NCBI Taxonomy" id="319238"/>
    <lineage>
        <taxon>Bacteria</taxon>
        <taxon>Pseudomonadati</taxon>
        <taxon>Bacteroidota</taxon>
        <taxon>Flavobacteriia</taxon>
        <taxon>Flavobacteriales</taxon>
        <taxon>Flavobacteriaceae</taxon>
        <taxon>Sediminicola</taxon>
    </lineage>
</organism>
<dbReference type="SUPFAM" id="SSF53474">
    <property type="entry name" value="alpha/beta-Hydrolases"/>
    <property type="match status" value="1"/>
</dbReference>
<dbReference type="Gene3D" id="3.40.50.1820">
    <property type="entry name" value="alpha/beta hydrolase"/>
    <property type="match status" value="1"/>
</dbReference>
<evidence type="ECO:0008006" key="3">
    <source>
        <dbReference type="Google" id="ProtNLM"/>
    </source>
</evidence>
<name>A0A2A4G7V8_9FLAO</name>
<accession>A0A2A4G7V8</accession>
<dbReference type="OrthoDB" id="1163128at2"/>
<proteinExistence type="predicted"/>
<dbReference type="EMBL" id="NBWU01000004">
    <property type="protein sequence ID" value="PCE64076.1"/>
    <property type="molecule type" value="Genomic_DNA"/>
</dbReference>
<keyword evidence="2" id="KW-1185">Reference proteome</keyword>